<dbReference type="EMBL" id="CP002207">
    <property type="protein sequence ID" value="ADP34444.1"/>
    <property type="molecule type" value="Genomic_DNA"/>
</dbReference>
<evidence type="ECO:0000313" key="2">
    <source>
        <dbReference type="Proteomes" id="UP000006867"/>
    </source>
</evidence>
<proteinExistence type="predicted"/>
<accession>A0ABM5M2P3</accession>
<dbReference type="Proteomes" id="UP000006867">
    <property type="component" value="Chromosome"/>
</dbReference>
<keyword evidence="2" id="KW-1185">Reference proteome</keyword>
<organism evidence="1 2">
    <name type="scientific">Bacillus atrophaeus (strain 1942)</name>
    <dbReference type="NCBI Taxonomy" id="720555"/>
    <lineage>
        <taxon>Bacteria</taxon>
        <taxon>Bacillati</taxon>
        <taxon>Bacillota</taxon>
        <taxon>Bacilli</taxon>
        <taxon>Bacillales</taxon>
        <taxon>Bacillaceae</taxon>
        <taxon>Bacillus</taxon>
    </lineage>
</organism>
<sequence length="77" mass="8843">MKLIQYIVWLKFKKGCRKFMIEILLLNPFLTQLHPLSPAPSQALKPYPQRSVSDKDPGGYCIYNYNPKDEPVTADCA</sequence>
<protein>
    <submittedName>
        <fullName evidence="1">Uncharacterized protein</fullName>
    </submittedName>
</protein>
<evidence type="ECO:0000313" key="1">
    <source>
        <dbReference type="EMBL" id="ADP34444.1"/>
    </source>
</evidence>
<reference evidence="1 2" key="1">
    <citation type="journal article" date="2011" name="Front. Microbiol.">
        <title>Genomic signatures of strain selection and enhancement in Bacillus atrophaeus var. globigii, a historical biowarfare simulant.</title>
        <authorList>
            <person name="Gibbons H.S."/>
            <person name="Broomall S.M."/>
            <person name="McNew L.A."/>
            <person name="Daligault H."/>
            <person name="Chapman C."/>
            <person name="Bruce D."/>
            <person name="Karavis M."/>
            <person name="Krepps M."/>
            <person name="McGregor P.A."/>
            <person name="Hong C."/>
            <person name="Park K.H."/>
            <person name="Akmal A."/>
            <person name="Feldman A."/>
            <person name="Lin J.S."/>
            <person name="Chang W.E."/>
            <person name="Higgs B.W."/>
            <person name="Demirev P."/>
            <person name="Lindquist J."/>
            <person name="Liem A."/>
            <person name="Fochler E."/>
            <person name="Read T.D."/>
            <person name="Tapia R."/>
            <person name="Johnson S."/>
            <person name="Bishop-Lilly K.A."/>
            <person name="Detter C."/>
            <person name="Han C."/>
            <person name="Sozhamannan S."/>
            <person name="Rosenzweig C.N."/>
            <person name="Skowronski E.W."/>
        </authorList>
    </citation>
    <scope>NUCLEOTIDE SEQUENCE [LARGE SCALE GENOMIC DNA]</scope>
    <source>
        <strain evidence="1 2">1942</strain>
    </source>
</reference>
<gene>
    <name evidence="1" type="ordered locus">BATR1942_17635</name>
</gene>
<name>A0ABM5M2P3_BACA1</name>